<protein>
    <submittedName>
        <fullName evidence="1">Uncharacterized protein</fullName>
    </submittedName>
</protein>
<proteinExistence type="predicted"/>
<dbReference type="EMBL" id="CP012333">
    <property type="protein sequence ID" value="AKV03461.1"/>
    <property type="molecule type" value="Genomic_DNA"/>
</dbReference>
<organism evidence="1 2">
    <name type="scientific">Labilithrix luteola</name>
    <dbReference type="NCBI Taxonomy" id="1391654"/>
    <lineage>
        <taxon>Bacteria</taxon>
        <taxon>Pseudomonadati</taxon>
        <taxon>Myxococcota</taxon>
        <taxon>Polyangia</taxon>
        <taxon>Polyangiales</taxon>
        <taxon>Labilitrichaceae</taxon>
        <taxon>Labilithrix</taxon>
    </lineage>
</organism>
<dbReference type="KEGG" id="llu:AKJ09_10124"/>
<name>A0A0K1QCF5_9BACT</name>
<accession>A0A0K1QCF5</accession>
<sequence>MTRRHCKASATARANRAQIVGKTRCPSFVGFMASDRPEGP</sequence>
<evidence type="ECO:0000313" key="2">
    <source>
        <dbReference type="Proteomes" id="UP000064967"/>
    </source>
</evidence>
<evidence type="ECO:0000313" key="1">
    <source>
        <dbReference type="EMBL" id="AKV03461.1"/>
    </source>
</evidence>
<dbReference type="Proteomes" id="UP000064967">
    <property type="component" value="Chromosome"/>
</dbReference>
<keyword evidence="2" id="KW-1185">Reference proteome</keyword>
<dbReference type="AlphaFoldDB" id="A0A0K1QCF5"/>
<gene>
    <name evidence="1" type="ORF">AKJ09_10124</name>
</gene>
<reference evidence="1 2" key="1">
    <citation type="submission" date="2015-08" db="EMBL/GenBank/DDBJ databases">
        <authorList>
            <person name="Babu N.S."/>
            <person name="Beckwith C.J."/>
            <person name="Beseler K.G."/>
            <person name="Brison A."/>
            <person name="Carone J.V."/>
            <person name="Caskin T.P."/>
            <person name="Diamond M."/>
            <person name="Durham M.E."/>
            <person name="Foxe J.M."/>
            <person name="Go M."/>
            <person name="Henderson B.A."/>
            <person name="Jones I.B."/>
            <person name="McGettigan J.A."/>
            <person name="Micheletti S.J."/>
            <person name="Nasrallah M.E."/>
            <person name="Ortiz D."/>
            <person name="Piller C.R."/>
            <person name="Privatt S.R."/>
            <person name="Schneider S.L."/>
            <person name="Sharp S."/>
            <person name="Smith T.C."/>
            <person name="Stanton J.D."/>
            <person name="Ullery H.E."/>
            <person name="Wilson R.J."/>
            <person name="Serrano M.G."/>
            <person name="Buck G."/>
            <person name="Lee V."/>
            <person name="Wang Y."/>
            <person name="Carvalho R."/>
            <person name="Voegtly L."/>
            <person name="Shi R."/>
            <person name="Duckworth R."/>
            <person name="Johnson A."/>
            <person name="Loviza R."/>
            <person name="Walstead R."/>
            <person name="Shah Z."/>
            <person name="Kiflezghi M."/>
            <person name="Wade K."/>
            <person name="Ball S.L."/>
            <person name="Bradley K.W."/>
            <person name="Asai D.J."/>
            <person name="Bowman C.A."/>
            <person name="Russell D.A."/>
            <person name="Pope W.H."/>
            <person name="Jacobs-Sera D."/>
            <person name="Hendrix R.W."/>
            <person name="Hatfull G.F."/>
        </authorList>
    </citation>
    <scope>NUCLEOTIDE SEQUENCE [LARGE SCALE GENOMIC DNA]</scope>
    <source>
        <strain evidence="1 2">DSM 27648</strain>
    </source>
</reference>